<dbReference type="InterPro" id="IPR018060">
    <property type="entry name" value="HTH_AraC"/>
</dbReference>
<dbReference type="EMBL" id="QKRB01000053">
    <property type="protein sequence ID" value="PZD94446.1"/>
    <property type="molecule type" value="Genomic_DNA"/>
</dbReference>
<evidence type="ECO:0000256" key="2">
    <source>
        <dbReference type="ARBA" id="ARBA00023125"/>
    </source>
</evidence>
<keyword evidence="3" id="KW-0804">Transcription</keyword>
<dbReference type="PANTHER" id="PTHR43280">
    <property type="entry name" value="ARAC-FAMILY TRANSCRIPTIONAL REGULATOR"/>
    <property type="match status" value="1"/>
</dbReference>
<dbReference type="AlphaFoldDB" id="A0A2W1L587"/>
<dbReference type="GO" id="GO:0043565">
    <property type="term" value="F:sequence-specific DNA binding"/>
    <property type="evidence" value="ECO:0007669"/>
    <property type="project" value="InterPro"/>
</dbReference>
<evidence type="ECO:0000259" key="5">
    <source>
        <dbReference type="PROSITE" id="PS01124"/>
    </source>
</evidence>
<dbReference type="PROSITE" id="PS00041">
    <property type="entry name" value="HTH_ARAC_FAMILY_1"/>
    <property type="match status" value="1"/>
</dbReference>
<dbReference type="SUPFAM" id="SSF46689">
    <property type="entry name" value="Homeodomain-like"/>
    <property type="match status" value="2"/>
</dbReference>
<feature type="transmembrane region" description="Helical" evidence="4">
    <location>
        <begin position="29"/>
        <end position="50"/>
    </location>
</feature>
<dbReference type="OrthoDB" id="1975037at2"/>
<evidence type="ECO:0000256" key="3">
    <source>
        <dbReference type="ARBA" id="ARBA00023163"/>
    </source>
</evidence>
<dbReference type="GO" id="GO:0003700">
    <property type="term" value="F:DNA-binding transcription factor activity"/>
    <property type="evidence" value="ECO:0007669"/>
    <property type="project" value="InterPro"/>
</dbReference>
<dbReference type="Pfam" id="PF17853">
    <property type="entry name" value="GGDEF_2"/>
    <property type="match status" value="1"/>
</dbReference>
<dbReference type="Gene3D" id="3.30.450.20">
    <property type="entry name" value="PAS domain"/>
    <property type="match status" value="1"/>
</dbReference>
<dbReference type="SMART" id="SM00342">
    <property type="entry name" value="HTH_ARAC"/>
    <property type="match status" value="1"/>
</dbReference>
<proteinExistence type="predicted"/>
<dbReference type="InterPro" id="IPR041522">
    <property type="entry name" value="CdaR_GGDEF"/>
</dbReference>
<comment type="caution">
    <text evidence="6">The sequence shown here is derived from an EMBL/GenBank/DDBJ whole genome shotgun (WGS) entry which is preliminary data.</text>
</comment>
<protein>
    <submittedName>
        <fullName evidence="6">AraC family transcriptional regulator</fullName>
    </submittedName>
</protein>
<dbReference type="PANTHER" id="PTHR43280:SF28">
    <property type="entry name" value="HTH-TYPE TRANSCRIPTIONAL ACTIVATOR RHAS"/>
    <property type="match status" value="1"/>
</dbReference>
<dbReference type="InterPro" id="IPR009057">
    <property type="entry name" value="Homeodomain-like_sf"/>
</dbReference>
<keyword evidence="4" id="KW-0472">Membrane</keyword>
<dbReference type="Gene3D" id="1.10.10.60">
    <property type="entry name" value="Homeodomain-like"/>
    <property type="match status" value="2"/>
</dbReference>
<feature type="domain" description="HTH araC/xylS-type" evidence="5">
    <location>
        <begin position="717"/>
        <end position="814"/>
    </location>
</feature>
<evidence type="ECO:0000256" key="4">
    <source>
        <dbReference type="SAM" id="Phobius"/>
    </source>
</evidence>
<keyword evidence="4" id="KW-1133">Transmembrane helix</keyword>
<keyword evidence="7" id="KW-1185">Reference proteome</keyword>
<dbReference type="RefSeq" id="WP_111148232.1">
    <property type="nucleotide sequence ID" value="NZ_QKRB01000053.1"/>
</dbReference>
<keyword evidence="4" id="KW-0812">Transmembrane</keyword>
<evidence type="ECO:0000313" key="7">
    <source>
        <dbReference type="Proteomes" id="UP000249522"/>
    </source>
</evidence>
<sequence length="815" mass="92096">MKFNQLLVKLPETAWRRLGDRGRFYRQSLILFLLIASIPGFITGVCIYFFGVGGMERDLSDMHRGQVAERVRNIDDQLAYLELDLSHWAFSPRFGSELKELDYVYSFQETYDITKTLVIVNGSHPLIDNVELFIDRKDPVLFKPGYYKLADTQVIQAYRGLLADPRSIYWTGRTVPGGVSRGNERGGGDASGIEAVTPADAARPGMDELTLEAEAAWEDAENEPIRLVHRIPGESPAPFGVLVVTLKQDRLASLLKTMTPYNEGATFLLDEGGQYVISDKSGGKELQAHLREEVLKRKERAGTFLWEDGGVTYSVSYGPMRRVEAEWTYISAAPVTAITSPVVTLSNIILLISTTGLLLALLLSWLASRRMYSPVERLIRRFDSDTGQAPRGLDEFQYIESQWSQAASVRRDLENRLNDQLPSLRTGFLFQLVQGHLYTHSEEHLRERMKRYGWETPGSRFYIVHFQLTGWEQEGRFSYGDESLLTFAAANIMEELAAARLEQYNVLNFHDLSVGLFVIMPEEDEGTELLSQLAGEVTSAVNRLLRVQVAAAISRPVDTISRVTEAYMELERAAGFRRLIGRNQLLNMQDPDNYDLPDGGAEYPFGTELELVQAMRQGKREEAEAAAGRFLGEAVRACRTETELQQTMLQLLGSIRHMMLESGVNPLRLSGGANLFGRLSQLRDPQRMLKLLKEKAILPFLSEREALAGVELRRLVEQTIEYIQSHFAEDISLESCADLAGTSSYTLSRLFKQVTGVNFIDYVTELRINRAKELLRCTDMKVTEVAEAVGYQQRYFNRIFKKQSGVTPTQYREMA</sequence>
<evidence type="ECO:0000313" key="6">
    <source>
        <dbReference type="EMBL" id="PZD94446.1"/>
    </source>
</evidence>
<dbReference type="Pfam" id="PF12833">
    <property type="entry name" value="HTH_18"/>
    <property type="match status" value="1"/>
</dbReference>
<gene>
    <name evidence="6" type="ORF">DNH61_18820</name>
</gene>
<keyword evidence="1" id="KW-0805">Transcription regulation</keyword>
<name>A0A2W1L587_9BACL</name>
<accession>A0A2W1L587</accession>
<dbReference type="Proteomes" id="UP000249522">
    <property type="component" value="Unassembled WGS sequence"/>
</dbReference>
<evidence type="ECO:0000256" key="1">
    <source>
        <dbReference type="ARBA" id="ARBA00023015"/>
    </source>
</evidence>
<keyword evidence="2" id="KW-0238">DNA-binding</keyword>
<dbReference type="InterPro" id="IPR018062">
    <property type="entry name" value="HTH_AraC-typ_CS"/>
</dbReference>
<dbReference type="PROSITE" id="PS01124">
    <property type="entry name" value="HTH_ARAC_FAMILY_2"/>
    <property type="match status" value="1"/>
</dbReference>
<organism evidence="6 7">
    <name type="scientific">Paenibacillus sambharensis</name>
    <dbReference type="NCBI Taxonomy" id="1803190"/>
    <lineage>
        <taxon>Bacteria</taxon>
        <taxon>Bacillati</taxon>
        <taxon>Bacillota</taxon>
        <taxon>Bacilli</taxon>
        <taxon>Bacillales</taxon>
        <taxon>Paenibacillaceae</taxon>
        <taxon>Paenibacillus</taxon>
    </lineage>
</organism>
<reference evidence="6 7" key="1">
    <citation type="submission" date="2018-06" db="EMBL/GenBank/DDBJ databases">
        <title>Paenibacillus imtechensis sp. nov.</title>
        <authorList>
            <person name="Pinnaka A.K."/>
            <person name="Singh H."/>
            <person name="Kaur M."/>
        </authorList>
    </citation>
    <scope>NUCLEOTIDE SEQUENCE [LARGE SCALE GENOMIC DNA]</scope>
    <source>
        <strain evidence="6 7">SMB1</strain>
    </source>
</reference>